<organism evidence="3 4">
    <name type="scientific">Chryseobacterium artocarpi</name>
    <dbReference type="NCBI Taxonomy" id="1414727"/>
    <lineage>
        <taxon>Bacteria</taxon>
        <taxon>Pseudomonadati</taxon>
        <taxon>Bacteroidota</taxon>
        <taxon>Flavobacteriia</taxon>
        <taxon>Flavobacteriales</taxon>
        <taxon>Weeksellaceae</taxon>
        <taxon>Chryseobacterium group</taxon>
        <taxon>Chryseobacterium</taxon>
    </lineage>
</organism>
<dbReference type="NCBIfam" id="NF038128">
    <property type="entry name" value="choice_anch_J"/>
    <property type="match status" value="1"/>
</dbReference>
<dbReference type="InterPro" id="IPR043744">
    <property type="entry name" value="DUF5689"/>
</dbReference>
<dbReference type="EMBL" id="MAYH01000045">
    <property type="protein sequence ID" value="OCA69592.1"/>
    <property type="molecule type" value="Genomic_DNA"/>
</dbReference>
<feature type="signal peptide" evidence="1">
    <location>
        <begin position="1"/>
        <end position="27"/>
    </location>
</feature>
<feature type="chain" id="PRO_5008620409" description="DUF5689 domain-containing protein" evidence="1">
    <location>
        <begin position="28"/>
        <end position="734"/>
    </location>
</feature>
<feature type="domain" description="DUF5689" evidence="2">
    <location>
        <begin position="46"/>
        <end position="291"/>
    </location>
</feature>
<evidence type="ECO:0000313" key="3">
    <source>
        <dbReference type="EMBL" id="OCA69592.1"/>
    </source>
</evidence>
<dbReference type="AlphaFoldDB" id="A0A1B8ZD90"/>
<feature type="domain" description="DUF5689" evidence="2">
    <location>
        <begin position="327"/>
        <end position="552"/>
    </location>
</feature>
<dbReference type="Pfam" id="PF18942">
    <property type="entry name" value="DUF5689"/>
    <property type="match status" value="2"/>
</dbReference>
<dbReference type="Gene3D" id="2.60.120.200">
    <property type="match status" value="1"/>
</dbReference>
<proteinExistence type="predicted"/>
<keyword evidence="1" id="KW-0732">Signal</keyword>
<comment type="caution">
    <text evidence="3">The sequence shown here is derived from an EMBL/GenBank/DDBJ whole genome shotgun (WGS) entry which is preliminary data.</text>
</comment>
<dbReference type="PROSITE" id="PS51257">
    <property type="entry name" value="PROKAR_LIPOPROTEIN"/>
    <property type="match status" value="1"/>
</dbReference>
<keyword evidence="4" id="KW-1185">Reference proteome</keyword>
<name>A0A1B8ZD90_9FLAO</name>
<dbReference type="RefSeq" id="WP_065395775.1">
    <property type="nucleotide sequence ID" value="NZ_MAYH01000045.1"/>
</dbReference>
<evidence type="ECO:0000256" key="1">
    <source>
        <dbReference type="SAM" id="SignalP"/>
    </source>
</evidence>
<evidence type="ECO:0000313" key="4">
    <source>
        <dbReference type="Proteomes" id="UP000092651"/>
    </source>
</evidence>
<accession>A0A1B8ZD90</accession>
<protein>
    <recommendedName>
        <fullName evidence="2">DUF5689 domain-containing protein</fullName>
    </recommendedName>
</protein>
<evidence type="ECO:0000259" key="2">
    <source>
        <dbReference type="Pfam" id="PF18942"/>
    </source>
</evidence>
<dbReference type="Proteomes" id="UP000092651">
    <property type="component" value="Unassembled WGS sequence"/>
</dbReference>
<dbReference type="OrthoDB" id="1492759at2"/>
<reference evidence="3 4" key="1">
    <citation type="submission" date="2016-07" db="EMBL/GenBank/DDBJ databases">
        <authorList>
            <person name="Jeong J.-J."/>
            <person name="Kim D.W."/>
            <person name="Sang M.K."/>
            <person name="Choi I.-G."/>
            <person name="Kim K.D."/>
        </authorList>
    </citation>
    <scope>NUCLEOTIDE SEQUENCE [LARGE SCALE GENOMIC DNA]</scope>
    <source>
        <strain evidence="3 4">UTM-3</strain>
    </source>
</reference>
<gene>
    <name evidence="3" type="ORF">BBI01_15790</name>
</gene>
<sequence length="734" mass="80091">MKKYNPILKYIFITAATLLLTVGCVQDDNYDEPNLEGYQCVQDFQANVTLSELKKKFAENNPGKAAYVFPEDKTPNDSSDDLYIQGYVTSTDETGNIYKTIYIQDALENPTHGFTISVDLVSSYTRFPQGSKIYVKLNGLAVGTYGNVVQLGVRTGSESGVNAVSRIPEKAVPNIIFRSCTTRGEIKPLIKTLAELATNEDLIGCLVQLPEVEFDSRSLCSNFAPNGQTVDRGIGEKFNASTKKYTSTAVIRNSGYASFANQTLPAGKGKMTGVYSKFNSTTQLYINKVADLDMEGVSADGIDHHFPRLDLLPNNPCKFSDNGLTAKTVVDVKQLAAGLASGGLVQITGDFYVKGQVTANDESANLFKYLYIEDATGGIKVNINKADLYLDSRFKLGKDLMIKLKGLYIRNVNGELQLGSNDSSSTIGYRIKEEDIYQYLYDSNAPARPVVATEKIISQLTMADVGRWIKIKDVEFINGDLGRTYAEGTNTSNRTLEDCFGNKIDLRTSGKATFGIKTAGAIEVAGGKGDIYAVLSVYNNSYQLWITQLTDVRFNNPTRCDGSVYTPLPVIYSDSFGAGGFGADWTTVNKIGPNQFWQSINQGGNGSNYYAYMNGNAGGANNNFANEDWLISKAVSLVGKSKASVTFTSDVRYSGNAIQIFATDNYTGDVDTTTWTPLQATLDTNTSAFGDWVFSGNIDLSAFIGKNVRIAFKYTSTTSAAATWQIDEFKIKGE</sequence>